<evidence type="ECO:0000313" key="2">
    <source>
        <dbReference type="EMBL" id="SMX38173.1"/>
    </source>
</evidence>
<dbReference type="EMBL" id="FXYF01000003">
    <property type="protein sequence ID" value="SMX38173.1"/>
    <property type="molecule type" value="Genomic_DNA"/>
</dbReference>
<evidence type="ECO:0008006" key="4">
    <source>
        <dbReference type="Google" id="ProtNLM"/>
    </source>
</evidence>
<accession>A0A238K5W8</accession>
<organism evidence="2 3">
    <name type="scientific">Maliponia aquimaris</name>
    <dbReference type="NCBI Taxonomy" id="1673631"/>
    <lineage>
        <taxon>Bacteria</taxon>
        <taxon>Pseudomonadati</taxon>
        <taxon>Pseudomonadota</taxon>
        <taxon>Alphaproteobacteria</taxon>
        <taxon>Rhodobacterales</taxon>
        <taxon>Paracoccaceae</taxon>
        <taxon>Maliponia</taxon>
    </lineage>
</organism>
<feature type="chain" id="PRO_5013394135" description="DUF4359 domain-containing protein" evidence="1">
    <location>
        <begin position="16"/>
        <end position="115"/>
    </location>
</feature>
<reference evidence="2 3" key="1">
    <citation type="submission" date="2017-05" db="EMBL/GenBank/DDBJ databases">
        <authorList>
            <person name="Song R."/>
            <person name="Chenine A.L."/>
            <person name="Ruprecht R.M."/>
        </authorList>
    </citation>
    <scope>NUCLEOTIDE SEQUENCE [LARGE SCALE GENOMIC DNA]</scope>
    <source>
        <strain evidence="2 3">CECT 8898</strain>
    </source>
</reference>
<dbReference type="AlphaFoldDB" id="A0A238K5W8"/>
<dbReference type="OrthoDB" id="7868749at2"/>
<keyword evidence="3" id="KW-1185">Reference proteome</keyword>
<evidence type="ECO:0000256" key="1">
    <source>
        <dbReference type="SAM" id="SignalP"/>
    </source>
</evidence>
<feature type="signal peptide" evidence="1">
    <location>
        <begin position="1"/>
        <end position="15"/>
    </location>
</feature>
<dbReference type="RefSeq" id="WP_094020267.1">
    <property type="nucleotide sequence ID" value="NZ_FXYF01000003.1"/>
</dbReference>
<protein>
    <recommendedName>
        <fullName evidence="4">DUF4359 domain-containing protein</fullName>
    </recommendedName>
</protein>
<name>A0A238K5W8_9RHOB</name>
<proteinExistence type="predicted"/>
<gene>
    <name evidence="2" type="ORF">MAA8898_01412</name>
</gene>
<keyword evidence="1" id="KW-0732">Signal</keyword>
<sequence>MLRFFLGMIAMALIAAFATKPGRDAAQDELRRQVQLAVASQGLDGKSGLDAAALLLCRADPRACTDFLVSGIDLTYEDRYLYARIDLSGYDMTATCYGLYMRFWCPDGLRPADQG</sequence>
<evidence type="ECO:0000313" key="3">
    <source>
        <dbReference type="Proteomes" id="UP000207598"/>
    </source>
</evidence>
<dbReference type="Proteomes" id="UP000207598">
    <property type="component" value="Unassembled WGS sequence"/>
</dbReference>